<dbReference type="EMBL" id="CAFBLJ010000031">
    <property type="protein sequence ID" value="CAB4866756.1"/>
    <property type="molecule type" value="Genomic_DNA"/>
</dbReference>
<name>A0A6J7D886_9ZZZZ</name>
<protein>
    <submittedName>
        <fullName evidence="1">Unannotated protein</fullName>
    </submittedName>
</protein>
<dbReference type="Pfam" id="PF02643">
    <property type="entry name" value="DUF192"/>
    <property type="match status" value="1"/>
</dbReference>
<sequence length="126" mass="13909">MTAHSAWLVTDGRVLASADIANDRASRRKGLSGQTHIEGAFVIPNCRWVHTFGMRVAIDVAYLNADGNVIKTVQMSKMRLGVPVWHARTVIEAEKGAFARWAINVGNKIEVRDSDNNHDNVEPTSQ</sequence>
<dbReference type="InterPro" id="IPR003795">
    <property type="entry name" value="DUF192"/>
</dbReference>
<evidence type="ECO:0000313" key="1">
    <source>
        <dbReference type="EMBL" id="CAB4866756.1"/>
    </source>
</evidence>
<gene>
    <name evidence="1" type="ORF">UFOPK3304_00774</name>
</gene>
<dbReference type="Gene3D" id="2.60.120.1140">
    <property type="entry name" value="Protein of unknown function DUF192"/>
    <property type="match status" value="1"/>
</dbReference>
<dbReference type="AlphaFoldDB" id="A0A6J7D886"/>
<accession>A0A6J7D886</accession>
<reference evidence="1" key="1">
    <citation type="submission" date="2020-05" db="EMBL/GenBank/DDBJ databases">
        <authorList>
            <person name="Chiriac C."/>
            <person name="Salcher M."/>
            <person name="Ghai R."/>
            <person name="Kavagutti S V."/>
        </authorList>
    </citation>
    <scope>NUCLEOTIDE SEQUENCE</scope>
</reference>
<organism evidence="1">
    <name type="scientific">freshwater metagenome</name>
    <dbReference type="NCBI Taxonomy" id="449393"/>
    <lineage>
        <taxon>unclassified sequences</taxon>
        <taxon>metagenomes</taxon>
        <taxon>ecological metagenomes</taxon>
    </lineage>
</organism>
<proteinExistence type="predicted"/>
<dbReference type="InterPro" id="IPR038695">
    <property type="entry name" value="Saro_0823-like_sf"/>
</dbReference>